<proteinExistence type="predicted"/>
<keyword evidence="1" id="KW-0472">Membrane</keyword>
<dbReference type="GO" id="GO:0003824">
    <property type="term" value="F:catalytic activity"/>
    <property type="evidence" value="ECO:0007669"/>
    <property type="project" value="InterPro"/>
</dbReference>
<dbReference type="EMBL" id="LN890656">
    <property type="protein sequence ID" value="CUS06017.1"/>
    <property type="molecule type" value="Genomic_DNA"/>
</dbReference>
<evidence type="ECO:0000313" key="3">
    <source>
        <dbReference type="EMBL" id="CUS06017.1"/>
    </source>
</evidence>
<reference evidence="3" key="1">
    <citation type="submission" date="2016-01" db="EMBL/GenBank/DDBJ databases">
        <authorList>
            <person name="Mcilroy J.S."/>
            <person name="Karst M S."/>
            <person name="Albertsen M."/>
        </authorList>
    </citation>
    <scope>NUCLEOTIDE SEQUENCE</scope>
    <source>
        <strain evidence="3">Cfx-K</strain>
    </source>
</reference>
<organism evidence="3 4">
    <name type="scientific">Candidatus Promineifilum breve</name>
    <dbReference type="NCBI Taxonomy" id="1806508"/>
    <lineage>
        <taxon>Bacteria</taxon>
        <taxon>Bacillati</taxon>
        <taxon>Chloroflexota</taxon>
        <taxon>Ardenticatenia</taxon>
        <taxon>Candidatus Promineifilales</taxon>
        <taxon>Candidatus Promineifilaceae</taxon>
        <taxon>Candidatus Promineifilum</taxon>
    </lineage>
</organism>
<dbReference type="Proteomes" id="UP000215027">
    <property type="component" value="Chromosome II"/>
</dbReference>
<dbReference type="GO" id="GO:0006506">
    <property type="term" value="P:GPI anchor biosynthetic process"/>
    <property type="evidence" value="ECO:0007669"/>
    <property type="project" value="TreeGrafter"/>
</dbReference>
<keyword evidence="1" id="KW-1133">Transmembrane helix</keyword>
<name>A0A161JZG2_9CHLR</name>
<dbReference type="PANTHER" id="PTHR14859:SF1">
    <property type="entry name" value="PGAP2-INTERACTING PROTEIN"/>
    <property type="match status" value="1"/>
</dbReference>
<accession>A0A161JZG2</accession>
<feature type="transmembrane region" description="Helical" evidence="1">
    <location>
        <begin position="71"/>
        <end position="89"/>
    </location>
</feature>
<gene>
    <name evidence="3" type="ORF">CFX0092_B0483</name>
</gene>
<dbReference type="InterPro" id="IPR051916">
    <property type="entry name" value="GPI-anchor_lipid_remodeler"/>
</dbReference>
<protein>
    <recommendedName>
        <fullName evidence="2">Endonuclease/exonuclease/phosphatase domain-containing protein</fullName>
    </recommendedName>
</protein>
<dbReference type="AlphaFoldDB" id="A0A161JZG2"/>
<feature type="transmembrane region" description="Helical" evidence="1">
    <location>
        <begin position="41"/>
        <end position="66"/>
    </location>
</feature>
<keyword evidence="1" id="KW-0812">Transmembrane</keyword>
<dbReference type="KEGG" id="pbf:CFX0092_B0483"/>
<dbReference type="SUPFAM" id="SSF56219">
    <property type="entry name" value="DNase I-like"/>
    <property type="match status" value="1"/>
</dbReference>
<feature type="transmembrane region" description="Helical" evidence="1">
    <location>
        <begin position="12"/>
        <end position="35"/>
    </location>
</feature>
<dbReference type="Pfam" id="PF03372">
    <property type="entry name" value="Exo_endo_phos"/>
    <property type="match status" value="1"/>
</dbReference>
<feature type="domain" description="Endonuclease/exonuclease/phosphatase" evidence="2">
    <location>
        <begin position="108"/>
        <end position="327"/>
    </location>
</feature>
<evidence type="ECO:0000313" key="4">
    <source>
        <dbReference type="Proteomes" id="UP000215027"/>
    </source>
</evidence>
<dbReference type="GO" id="GO:0016020">
    <property type="term" value="C:membrane"/>
    <property type="evidence" value="ECO:0007669"/>
    <property type="project" value="GOC"/>
</dbReference>
<dbReference type="PANTHER" id="PTHR14859">
    <property type="entry name" value="CALCOFLUOR WHITE HYPERSENSITIVE PROTEIN PRECURSOR"/>
    <property type="match status" value="1"/>
</dbReference>
<dbReference type="InterPro" id="IPR005135">
    <property type="entry name" value="Endo/exonuclease/phosphatase"/>
</dbReference>
<evidence type="ECO:0000259" key="2">
    <source>
        <dbReference type="Pfam" id="PF03372"/>
    </source>
</evidence>
<dbReference type="InterPro" id="IPR036691">
    <property type="entry name" value="Endo/exonu/phosph_ase_sf"/>
</dbReference>
<evidence type="ECO:0000256" key="1">
    <source>
        <dbReference type="SAM" id="Phobius"/>
    </source>
</evidence>
<keyword evidence="4" id="KW-1185">Reference proteome</keyword>
<sequence>MIKLANNHRFRGAIHAAGLLYLIGMAALLIANHFLRPVSPFVALASTFNLYLYLAALPLVGCLILLRTRAAIAILLLLVALFLVTHPVLPPVSAILPEKSRGPTVSAMTFNLGLSLTSPDQLAQTIAAAQADIVAVQEMTDQSAAVLAAELAAYPYQISDTAIASTGFFSKLPILGYQWLYPPDGRPFLHVVVDQKGTDWHIFPIHFYPPGIVWSETRPLPRGIIETDLESEVAYMLQQVAGVAEPVVVLGDFNMSDQSHAYAAITASLQDSFRQAGFGLGRTFPNNFRLAGVRLPFPLVRIDYVFHSPHLATTAATVNCVEGQSDHCAVLVVLKAKEPR</sequence>
<dbReference type="Gene3D" id="3.60.10.10">
    <property type="entry name" value="Endonuclease/exonuclease/phosphatase"/>
    <property type="match status" value="1"/>
</dbReference>